<evidence type="ECO:0000256" key="11">
    <source>
        <dbReference type="ARBA" id="ARBA00038963"/>
    </source>
</evidence>
<dbReference type="SUPFAM" id="SSF51735">
    <property type="entry name" value="NAD(P)-binding Rossmann-fold domains"/>
    <property type="match status" value="1"/>
</dbReference>
<dbReference type="InterPro" id="IPR020843">
    <property type="entry name" value="ER"/>
</dbReference>
<dbReference type="PANTHER" id="PTHR43981">
    <property type="entry name" value="ENOYL-[ACYL-CARRIER-PROTEIN] REDUCTASE, MITOCHONDRIAL"/>
    <property type="match status" value="1"/>
</dbReference>
<name>A0A1Y1UZN2_9FUNG</name>
<keyword evidence="8" id="KW-0443">Lipid metabolism</keyword>
<gene>
    <name evidence="16" type="ORF">BCR36DRAFT_361037</name>
</gene>
<comment type="similarity">
    <text evidence="2">Belongs to the zinc-containing alcohol dehydrogenase family. Quinone oxidoreductase subfamily.</text>
</comment>
<sequence length="381" mass="41856">MLSTQSLLKNTIVRGIPTSGMTLSSLKLATNYSTISKAMVCEKHGKPKDVLRLKELTIPKIKDDEVLVKFLAAPINPSDINQIEGVYPIKPRFKKYGAVGGNEGVAEVVAAGNKVKNLTVGDWVIPDTKAFGTWQTFAASPENELQKISKNISKISASTISVNPPTAYRMLKDFVNLKKGDVIIQNGANSAVGQAVIQIAKAWGIKTINVVRDRPNFDELADQLHKLGATLVIKEEDLRANSTRELVKNLGSPVRLGLNCVGGKSANGITRLLGHNASLVTYGGMSKQPLTFGTGPFIFKNLKACGFWNSRWNKEASKKDKQYMFDDLCELIRGGYLAEPWHDETKWELSDDNKTLNRKFMKALSKAGASFGNKKQILTFE</sequence>
<dbReference type="FunFam" id="3.90.180.10:FF:000010">
    <property type="entry name" value="Enoyl-[acyl-carrier-protein] reductase, mitochondrial"/>
    <property type="match status" value="1"/>
</dbReference>
<keyword evidence="9" id="KW-0496">Mitochondrion</keyword>
<protein>
    <recommendedName>
        <fullName evidence="12">Enoyl-[acyl-carrier-protein] reductase, mitochondrial</fullName>
        <ecNumber evidence="11">1.3.1.104</ecNumber>
    </recommendedName>
    <alternativeName>
        <fullName evidence="13">2-enoyl thioester reductase</fullName>
    </alternativeName>
</protein>
<dbReference type="GO" id="GO:0141148">
    <property type="term" value="F:enoyl-[acyl-carrier-protein] reductase (NADPH) activity"/>
    <property type="evidence" value="ECO:0007669"/>
    <property type="project" value="UniProtKB-EC"/>
</dbReference>
<dbReference type="Proteomes" id="UP000193719">
    <property type="component" value="Unassembled WGS sequence"/>
</dbReference>
<comment type="catalytic activity">
    <reaction evidence="14">
        <text>a 2,3-saturated acyl-[ACP] + NADP(+) = a (2E)-enoyl-[ACP] + NADPH + H(+)</text>
        <dbReference type="Rhea" id="RHEA:22564"/>
        <dbReference type="Rhea" id="RHEA-COMP:9925"/>
        <dbReference type="Rhea" id="RHEA-COMP:9926"/>
        <dbReference type="ChEBI" id="CHEBI:15378"/>
        <dbReference type="ChEBI" id="CHEBI:57783"/>
        <dbReference type="ChEBI" id="CHEBI:58349"/>
        <dbReference type="ChEBI" id="CHEBI:78784"/>
        <dbReference type="ChEBI" id="CHEBI:78785"/>
        <dbReference type="EC" id="1.3.1.104"/>
    </reaction>
</comment>
<dbReference type="Gene3D" id="3.40.50.720">
    <property type="entry name" value="NAD(P)-binding Rossmann-like Domain"/>
    <property type="match status" value="1"/>
</dbReference>
<keyword evidence="17" id="KW-1185">Reference proteome</keyword>
<keyword evidence="7" id="KW-0560">Oxidoreductase</keyword>
<dbReference type="EC" id="1.3.1.104" evidence="11"/>
<dbReference type="CDD" id="cd08290">
    <property type="entry name" value="ETR"/>
    <property type="match status" value="1"/>
</dbReference>
<dbReference type="GO" id="GO:0005739">
    <property type="term" value="C:mitochondrion"/>
    <property type="evidence" value="ECO:0007669"/>
    <property type="project" value="UniProtKB-SubCell"/>
</dbReference>
<keyword evidence="5" id="KW-0521">NADP</keyword>
<comment type="caution">
    <text evidence="16">The sequence shown here is derived from an EMBL/GenBank/DDBJ whole genome shotgun (WGS) entry which is preliminary data.</text>
</comment>
<keyword evidence="10" id="KW-0275">Fatty acid biosynthesis</keyword>
<evidence type="ECO:0000256" key="8">
    <source>
        <dbReference type="ARBA" id="ARBA00023098"/>
    </source>
</evidence>
<dbReference type="OrthoDB" id="7482721at2759"/>
<evidence type="ECO:0000256" key="2">
    <source>
        <dbReference type="ARBA" id="ARBA00010371"/>
    </source>
</evidence>
<comment type="subcellular location">
    <subcellularLocation>
        <location evidence="1">Mitochondrion</location>
    </subcellularLocation>
</comment>
<evidence type="ECO:0000256" key="13">
    <source>
        <dbReference type="ARBA" id="ARBA00042123"/>
    </source>
</evidence>
<dbReference type="FunFam" id="3.40.50.720:FF:000112">
    <property type="entry name" value="Enoyl-[acyl-carrier-protein] reductase 1, mitochondrial"/>
    <property type="match status" value="1"/>
</dbReference>
<dbReference type="AlphaFoldDB" id="A0A1Y1UZN2"/>
<evidence type="ECO:0000256" key="1">
    <source>
        <dbReference type="ARBA" id="ARBA00004173"/>
    </source>
</evidence>
<accession>A0A1Y1UZN2</accession>
<evidence type="ECO:0000259" key="15">
    <source>
        <dbReference type="SMART" id="SM00829"/>
    </source>
</evidence>
<dbReference type="PANTHER" id="PTHR43981:SF2">
    <property type="entry name" value="ENOYL-[ACYL-CARRIER-PROTEIN] REDUCTASE, MITOCHONDRIAL"/>
    <property type="match status" value="1"/>
</dbReference>
<reference evidence="16 17" key="1">
    <citation type="submission" date="2016-08" db="EMBL/GenBank/DDBJ databases">
        <title>Genomes of anaerobic fungi encode conserved fungal cellulosomes for biomass hydrolysis.</title>
        <authorList>
            <consortium name="DOE Joint Genome Institute"/>
            <person name="Haitjema C.H."/>
            <person name="Gilmore S.P."/>
            <person name="Henske J.K."/>
            <person name="Solomon K.V."/>
            <person name="De Groot R."/>
            <person name="Kuo A."/>
            <person name="Mondo S.J."/>
            <person name="Salamov A.A."/>
            <person name="Labutti K."/>
            <person name="Zhao Z."/>
            <person name="Chiniquy J."/>
            <person name="Barry K."/>
            <person name="Brewer H.M."/>
            <person name="Purvine S.O."/>
            <person name="Wright A.T."/>
            <person name="Boxma B."/>
            <person name="Van Alen T."/>
            <person name="Hackstein J.H."/>
            <person name="Baker S.E."/>
            <person name="Grigoriev I.V."/>
            <person name="O'Malley M.A."/>
        </authorList>
    </citation>
    <scope>NUCLEOTIDE SEQUENCE [LARGE SCALE GENOMIC DNA]</scope>
    <source>
        <strain evidence="17">finn</strain>
    </source>
</reference>
<evidence type="ECO:0000256" key="10">
    <source>
        <dbReference type="ARBA" id="ARBA00023160"/>
    </source>
</evidence>
<dbReference type="Pfam" id="PF08240">
    <property type="entry name" value="ADH_N"/>
    <property type="match status" value="1"/>
</dbReference>
<proteinExistence type="inferred from homology"/>
<evidence type="ECO:0000256" key="14">
    <source>
        <dbReference type="ARBA" id="ARBA00048843"/>
    </source>
</evidence>
<dbReference type="InterPro" id="IPR013154">
    <property type="entry name" value="ADH-like_N"/>
</dbReference>
<evidence type="ECO:0000256" key="5">
    <source>
        <dbReference type="ARBA" id="ARBA00022857"/>
    </source>
</evidence>
<evidence type="ECO:0000256" key="4">
    <source>
        <dbReference type="ARBA" id="ARBA00022832"/>
    </source>
</evidence>
<dbReference type="Gene3D" id="3.90.180.10">
    <property type="entry name" value="Medium-chain alcohol dehydrogenases, catalytic domain"/>
    <property type="match status" value="1"/>
</dbReference>
<dbReference type="InterPro" id="IPR013149">
    <property type="entry name" value="ADH-like_C"/>
</dbReference>
<keyword evidence="6" id="KW-0809">Transit peptide</keyword>
<dbReference type="SMART" id="SM00829">
    <property type="entry name" value="PKS_ER"/>
    <property type="match status" value="1"/>
</dbReference>
<dbReference type="InterPro" id="IPR011032">
    <property type="entry name" value="GroES-like_sf"/>
</dbReference>
<evidence type="ECO:0000313" key="16">
    <source>
        <dbReference type="EMBL" id="ORX43381.1"/>
    </source>
</evidence>
<dbReference type="GO" id="GO:0006633">
    <property type="term" value="P:fatty acid biosynthetic process"/>
    <property type="evidence" value="ECO:0007669"/>
    <property type="project" value="UniProtKB-KW"/>
</dbReference>
<evidence type="ECO:0000256" key="9">
    <source>
        <dbReference type="ARBA" id="ARBA00023128"/>
    </source>
</evidence>
<evidence type="ECO:0000313" key="17">
    <source>
        <dbReference type="Proteomes" id="UP000193719"/>
    </source>
</evidence>
<evidence type="ECO:0000256" key="12">
    <source>
        <dbReference type="ARBA" id="ARBA00041058"/>
    </source>
</evidence>
<dbReference type="SUPFAM" id="SSF50129">
    <property type="entry name" value="GroES-like"/>
    <property type="match status" value="1"/>
</dbReference>
<dbReference type="STRING" id="1754191.A0A1Y1UZN2"/>
<evidence type="ECO:0000256" key="6">
    <source>
        <dbReference type="ARBA" id="ARBA00022946"/>
    </source>
</evidence>
<keyword evidence="3" id="KW-0444">Lipid biosynthesis</keyword>
<keyword evidence="4" id="KW-0276">Fatty acid metabolism</keyword>
<evidence type="ECO:0000256" key="3">
    <source>
        <dbReference type="ARBA" id="ARBA00022516"/>
    </source>
</evidence>
<reference evidence="16 17" key="2">
    <citation type="submission" date="2016-08" db="EMBL/GenBank/DDBJ databases">
        <title>Pervasive Adenine N6-methylation of Active Genes in Fungi.</title>
        <authorList>
            <consortium name="DOE Joint Genome Institute"/>
            <person name="Mondo S.J."/>
            <person name="Dannebaum R.O."/>
            <person name="Kuo R.C."/>
            <person name="Labutti K."/>
            <person name="Haridas S."/>
            <person name="Kuo A."/>
            <person name="Salamov A."/>
            <person name="Ahrendt S.R."/>
            <person name="Lipzen A."/>
            <person name="Sullivan W."/>
            <person name="Andreopoulos W.B."/>
            <person name="Clum A."/>
            <person name="Lindquist E."/>
            <person name="Daum C."/>
            <person name="Ramamoorthy G.K."/>
            <person name="Gryganskyi A."/>
            <person name="Culley D."/>
            <person name="Magnuson J.K."/>
            <person name="James T.Y."/>
            <person name="O'Malley M.A."/>
            <person name="Stajich J.E."/>
            <person name="Spatafora J.W."/>
            <person name="Visel A."/>
            <person name="Grigoriev I.V."/>
        </authorList>
    </citation>
    <scope>NUCLEOTIDE SEQUENCE [LARGE SCALE GENOMIC DNA]</scope>
    <source>
        <strain evidence="17">finn</strain>
    </source>
</reference>
<evidence type="ECO:0000256" key="7">
    <source>
        <dbReference type="ARBA" id="ARBA00023002"/>
    </source>
</evidence>
<feature type="domain" description="Enoyl reductase (ER)" evidence="15">
    <location>
        <begin position="46"/>
        <end position="290"/>
    </location>
</feature>
<dbReference type="EMBL" id="MCFH01000053">
    <property type="protein sequence ID" value="ORX43381.1"/>
    <property type="molecule type" value="Genomic_DNA"/>
</dbReference>
<organism evidence="16 17">
    <name type="scientific">Piromyces finnis</name>
    <dbReference type="NCBI Taxonomy" id="1754191"/>
    <lineage>
        <taxon>Eukaryota</taxon>
        <taxon>Fungi</taxon>
        <taxon>Fungi incertae sedis</taxon>
        <taxon>Chytridiomycota</taxon>
        <taxon>Chytridiomycota incertae sedis</taxon>
        <taxon>Neocallimastigomycetes</taxon>
        <taxon>Neocallimastigales</taxon>
        <taxon>Neocallimastigaceae</taxon>
        <taxon>Piromyces</taxon>
    </lineage>
</organism>
<dbReference type="InterPro" id="IPR036291">
    <property type="entry name" value="NAD(P)-bd_dom_sf"/>
</dbReference>
<dbReference type="InterPro" id="IPR051034">
    <property type="entry name" value="Mito_Enoyl-ACP_Reductase"/>
</dbReference>
<dbReference type="Pfam" id="PF00107">
    <property type="entry name" value="ADH_zinc_N"/>
    <property type="match status" value="1"/>
</dbReference>